<feature type="region of interest" description="Disordered" evidence="1">
    <location>
        <begin position="33"/>
        <end position="116"/>
    </location>
</feature>
<dbReference type="InterPro" id="IPR012337">
    <property type="entry name" value="RNaseH-like_sf"/>
</dbReference>
<dbReference type="Proteomes" id="UP001164746">
    <property type="component" value="Chromosome 6"/>
</dbReference>
<dbReference type="PANTHER" id="PTHR45749">
    <property type="match status" value="1"/>
</dbReference>
<evidence type="ECO:0000259" key="2">
    <source>
        <dbReference type="Pfam" id="PF14291"/>
    </source>
</evidence>
<keyword evidence="4" id="KW-1185">Reference proteome</keyword>
<protein>
    <submittedName>
        <fullName evidence="3">ZMYM1-like protein</fullName>
    </submittedName>
</protein>
<feature type="compositionally biased region" description="Low complexity" evidence="1">
    <location>
        <begin position="68"/>
        <end position="103"/>
    </location>
</feature>
<feature type="compositionally biased region" description="Basic and acidic residues" evidence="1">
    <location>
        <begin position="180"/>
        <end position="192"/>
    </location>
</feature>
<proteinExistence type="predicted"/>
<dbReference type="SUPFAM" id="SSF53098">
    <property type="entry name" value="Ribonuclease H-like"/>
    <property type="match status" value="1"/>
</dbReference>
<organism evidence="3 4">
    <name type="scientific">Mya arenaria</name>
    <name type="common">Soft-shell clam</name>
    <dbReference type="NCBI Taxonomy" id="6604"/>
    <lineage>
        <taxon>Eukaryota</taxon>
        <taxon>Metazoa</taxon>
        <taxon>Spiralia</taxon>
        <taxon>Lophotrochozoa</taxon>
        <taxon>Mollusca</taxon>
        <taxon>Bivalvia</taxon>
        <taxon>Autobranchia</taxon>
        <taxon>Heteroconchia</taxon>
        <taxon>Euheterodonta</taxon>
        <taxon>Imparidentia</taxon>
        <taxon>Neoheterodontei</taxon>
        <taxon>Myida</taxon>
        <taxon>Myoidea</taxon>
        <taxon>Myidae</taxon>
        <taxon>Mya</taxon>
    </lineage>
</organism>
<accession>A0ABY7EGQ5</accession>
<feature type="domain" description="DUF4371" evidence="2">
    <location>
        <begin position="240"/>
        <end position="354"/>
    </location>
</feature>
<evidence type="ECO:0000313" key="4">
    <source>
        <dbReference type="Proteomes" id="UP001164746"/>
    </source>
</evidence>
<evidence type="ECO:0000256" key="1">
    <source>
        <dbReference type="SAM" id="MobiDB-lite"/>
    </source>
</evidence>
<dbReference type="EMBL" id="CP111017">
    <property type="protein sequence ID" value="WAR08290.1"/>
    <property type="molecule type" value="Genomic_DNA"/>
</dbReference>
<evidence type="ECO:0000313" key="3">
    <source>
        <dbReference type="EMBL" id="WAR08290.1"/>
    </source>
</evidence>
<gene>
    <name evidence="3" type="ORF">MAR_018248</name>
</gene>
<reference evidence="3" key="1">
    <citation type="submission" date="2022-11" db="EMBL/GenBank/DDBJ databases">
        <title>Centuries of genome instability and evolution in soft-shell clam transmissible cancer (bioRxiv).</title>
        <authorList>
            <person name="Hart S.F.M."/>
            <person name="Yonemitsu M.A."/>
            <person name="Giersch R.M."/>
            <person name="Beal B.F."/>
            <person name="Arriagada G."/>
            <person name="Davis B.W."/>
            <person name="Ostrander E.A."/>
            <person name="Goff S.P."/>
            <person name="Metzger M.J."/>
        </authorList>
    </citation>
    <scope>NUCLEOTIDE SEQUENCE</scope>
    <source>
        <strain evidence="3">MELC-2E11</strain>
        <tissue evidence="3">Siphon/mantle</tissue>
    </source>
</reference>
<sequence>MSHNNRCYVKKLDKIAAKGYKRVDTFFRQQSLSLDNNNNAEKRRKVQSADVDLDGPSQSQVSNDHTLESSSASTTLSEPSTLSSKKPESQTQQCSDVSDQSSDANGTDDEMESSCRVPDSRLFTSAKYEARYSWLYYSAAKGMYICKFCELFSVVAPNPSGTFVTGVQSLGTHPTRKLQKHEQSKQHAEAWRRKSGIGDQKPTILIRQKWALDSVDNVMGHMAATGNESVLEYNKFNPERKYTSSSSVSEIVSCIDRYLELDILRKVKSANMYSLLADESSDESHREQFAILVRIKGESGALEDYFLGITHVKKQDAESLMSAIEDFLLRKGLDIRKALFVGFDGCNTMSEENKGLQRRFRHVVPHQIYINCRNHKLALCVIHLIKEYPAIEDVDNLLLSIWKLFHYSPRTYEMRKLRFI</sequence>
<name>A0ABY7EGQ5_MYAAR</name>
<dbReference type="InterPro" id="IPR025398">
    <property type="entry name" value="DUF4371"/>
</dbReference>
<feature type="region of interest" description="Disordered" evidence="1">
    <location>
        <begin position="174"/>
        <end position="194"/>
    </location>
</feature>
<dbReference type="PANTHER" id="PTHR45749:SF21">
    <property type="entry name" value="DUF4371 DOMAIN-CONTAINING PROTEIN"/>
    <property type="match status" value="1"/>
</dbReference>
<dbReference type="Pfam" id="PF14291">
    <property type="entry name" value="DUF4371"/>
    <property type="match status" value="1"/>
</dbReference>